<dbReference type="EMBL" id="JAHRIQ010058126">
    <property type="protein sequence ID" value="MEQ2239370.1"/>
    <property type="molecule type" value="Genomic_DNA"/>
</dbReference>
<gene>
    <name evidence="1" type="ORF">ILYODFUR_003783</name>
</gene>
<keyword evidence="2" id="KW-1185">Reference proteome</keyword>
<proteinExistence type="predicted"/>
<dbReference type="Proteomes" id="UP001482620">
    <property type="component" value="Unassembled WGS sequence"/>
</dbReference>
<sequence>MEVAFLYFYRPKFSLECVCVCQRRHESETSLRFVTQSQPPTHSPHQLASLVWSAGVARRHTHKYARRDRQCKQTRFSFGRVIDFVPYISVSIIHEQWHLDNKQ</sequence>
<organism evidence="1 2">
    <name type="scientific">Ilyodon furcidens</name>
    <name type="common">goldbreast splitfin</name>
    <dbReference type="NCBI Taxonomy" id="33524"/>
    <lineage>
        <taxon>Eukaryota</taxon>
        <taxon>Metazoa</taxon>
        <taxon>Chordata</taxon>
        <taxon>Craniata</taxon>
        <taxon>Vertebrata</taxon>
        <taxon>Euteleostomi</taxon>
        <taxon>Actinopterygii</taxon>
        <taxon>Neopterygii</taxon>
        <taxon>Teleostei</taxon>
        <taxon>Neoteleostei</taxon>
        <taxon>Acanthomorphata</taxon>
        <taxon>Ovalentaria</taxon>
        <taxon>Atherinomorphae</taxon>
        <taxon>Cyprinodontiformes</taxon>
        <taxon>Goodeidae</taxon>
        <taxon>Ilyodon</taxon>
    </lineage>
</organism>
<reference evidence="1 2" key="1">
    <citation type="submission" date="2021-06" db="EMBL/GenBank/DDBJ databases">
        <authorList>
            <person name="Palmer J.M."/>
        </authorList>
    </citation>
    <scope>NUCLEOTIDE SEQUENCE [LARGE SCALE GENOMIC DNA]</scope>
    <source>
        <strain evidence="2">if_2019</strain>
        <tissue evidence="1">Muscle</tissue>
    </source>
</reference>
<protein>
    <submittedName>
        <fullName evidence="1">Uncharacterized protein</fullName>
    </submittedName>
</protein>
<name>A0ABV0U2G7_9TELE</name>
<evidence type="ECO:0000313" key="2">
    <source>
        <dbReference type="Proteomes" id="UP001482620"/>
    </source>
</evidence>
<comment type="caution">
    <text evidence="1">The sequence shown here is derived from an EMBL/GenBank/DDBJ whole genome shotgun (WGS) entry which is preliminary data.</text>
</comment>
<evidence type="ECO:0000313" key="1">
    <source>
        <dbReference type="EMBL" id="MEQ2239370.1"/>
    </source>
</evidence>
<accession>A0ABV0U2G7</accession>